<keyword evidence="3" id="KW-0032">Aminotransferase</keyword>
<keyword evidence="13" id="KW-1185">Reference proteome</keyword>
<dbReference type="Proteomes" id="UP000199409">
    <property type="component" value="Unassembled WGS sequence"/>
</dbReference>
<dbReference type="InterPro" id="IPR005814">
    <property type="entry name" value="Aminotrans_3"/>
</dbReference>
<organism evidence="12 13">
    <name type="scientific">Desulfuromusa kysingii</name>
    <dbReference type="NCBI Taxonomy" id="37625"/>
    <lineage>
        <taxon>Bacteria</taxon>
        <taxon>Pseudomonadati</taxon>
        <taxon>Thermodesulfobacteriota</taxon>
        <taxon>Desulfuromonadia</taxon>
        <taxon>Desulfuromonadales</taxon>
        <taxon>Geopsychrobacteraceae</taxon>
        <taxon>Desulfuromusa</taxon>
    </lineage>
</organism>
<evidence type="ECO:0000256" key="1">
    <source>
        <dbReference type="ARBA" id="ARBA00001933"/>
    </source>
</evidence>
<proteinExistence type="inferred from homology"/>
<keyword evidence="5 11" id="KW-0663">Pyridoxal phosphate</keyword>
<dbReference type="SUPFAM" id="SSF53383">
    <property type="entry name" value="PLP-dependent transferases"/>
    <property type="match status" value="1"/>
</dbReference>
<gene>
    <name evidence="12" type="ORF">SAMN05660420_00315</name>
</gene>
<accession>A0A1H3VVM4</accession>
<dbReference type="PANTHER" id="PTHR43552:SF1">
    <property type="entry name" value="DIAMINOBUTYRATE--2-OXOGLUTARATE AMINOTRANSFERASE"/>
    <property type="match status" value="1"/>
</dbReference>
<dbReference type="FunFam" id="3.40.640.10:FF:000004">
    <property type="entry name" value="Acetylornithine aminotransferase"/>
    <property type="match status" value="1"/>
</dbReference>
<reference evidence="12 13" key="1">
    <citation type="submission" date="2016-10" db="EMBL/GenBank/DDBJ databases">
        <authorList>
            <person name="de Groot N.N."/>
        </authorList>
    </citation>
    <scope>NUCLEOTIDE SEQUENCE [LARGE SCALE GENOMIC DNA]</scope>
    <source>
        <strain evidence="12 13">DSM 7343</strain>
    </source>
</reference>
<evidence type="ECO:0000256" key="3">
    <source>
        <dbReference type="ARBA" id="ARBA00022576"/>
    </source>
</evidence>
<evidence type="ECO:0000256" key="8">
    <source>
        <dbReference type="ARBA" id="ARBA00067057"/>
    </source>
</evidence>
<evidence type="ECO:0000256" key="4">
    <source>
        <dbReference type="ARBA" id="ARBA00022679"/>
    </source>
</evidence>
<evidence type="ECO:0000256" key="10">
    <source>
        <dbReference type="ARBA" id="ARBA00078212"/>
    </source>
</evidence>
<sequence length="460" mass="49602">MKQDKLFAKLSHVDAPQIKVAPPGPKSQEILKYQADNESSAISYAKGMPMAMAKGKGATIEDVDGNIYIDMFSGAGVMALGHSHPDVLKASHEAIEDITHTLDIPSPIRQRMVKSMKKILPKELTRVFFGGPTGSDAVEQAIKLAKFNTGRYGVIAFEGSYHGMTGMALALTCDAHHRQGLGPLSPGVQFLPYPYEYRNPFGCPDEDLQLQAAENLERVLSDSHSGYLKPAAVILESVQGEGGTIIPAPIFLQRVREICTKHDIVMICDEIQAGLGRTGKMFAFEHAGIVPDIVTMSKALGGIGFPISAIAYREELNTWPTGLTIGTFRGNMIAFAAGSAALEWMQDNGVIEHAAGLGEKCMVKLKELEAQSAIVGESRGLGMMLAIEMVKDKESREPAGDYAKLVRKHAHLRGVMIEVGGHHGNVARLLPPLIITEDLAMKGIEIIAGVIKDIEDGKLS</sequence>
<dbReference type="InterPro" id="IPR004637">
    <property type="entry name" value="Dat"/>
</dbReference>
<dbReference type="PIRSF" id="PIRSF000521">
    <property type="entry name" value="Transaminase_4ab_Lys_Orn"/>
    <property type="match status" value="1"/>
</dbReference>
<dbReference type="RefSeq" id="WP_092344171.1">
    <property type="nucleotide sequence ID" value="NZ_FNQN01000001.1"/>
</dbReference>
<dbReference type="GO" id="GO:0031299">
    <property type="term" value="F:taurine-pyruvate aminotransferase activity"/>
    <property type="evidence" value="ECO:0007669"/>
    <property type="project" value="UniProtKB-EC"/>
</dbReference>
<keyword evidence="6" id="KW-0670">Pyruvate</keyword>
<evidence type="ECO:0000256" key="6">
    <source>
        <dbReference type="ARBA" id="ARBA00023317"/>
    </source>
</evidence>
<comment type="cofactor">
    <cofactor evidence="1">
        <name>pyridoxal 5'-phosphate</name>
        <dbReference type="ChEBI" id="CHEBI:597326"/>
    </cofactor>
</comment>
<comment type="similarity">
    <text evidence="2 11">Belongs to the class-III pyridoxal-phosphate-dependent aminotransferase family.</text>
</comment>
<dbReference type="OrthoDB" id="9801052at2"/>
<evidence type="ECO:0000256" key="7">
    <source>
        <dbReference type="ARBA" id="ARBA00052998"/>
    </source>
</evidence>
<dbReference type="EMBL" id="FNQN01000001">
    <property type="protein sequence ID" value="SDZ78905.1"/>
    <property type="molecule type" value="Genomic_DNA"/>
</dbReference>
<dbReference type="InterPro" id="IPR015424">
    <property type="entry name" value="PyrdxlP-dep_Trfase"/>
</dbReference>
<evidence type="ECO:0000313" key="13">
    <source>
        <dbReference type="Proteomes" id="UP000199409"/>
    </source>
</evidence>
<dbReference type="PANTHER" id="PTHR43552">
    <property type="entry name" value="DIAMINOBUTYRATE--2-OXOGLUTARATE AMINOTRANSFERASE"/>
    <property type="match status" value="1"/>
</dbReference>
<dbReference type="Pfam" id="PF00202">
    <property type="entry name" value="Aminotran_3"/>
    <property type="match status" value="1"/>
</dbReference>
<evidence type="ECO:0000256" key="5">
    <source>
        <dbReference type="ARBA" id="ARBA00022898"/>
    </source>
</evidence>
<dbReference type="Gene3D" id="3.40.640.10">
    <property type="entry name" value="Type I PLP-dependent aspartate aminotransferase-like (Major domain)"/>
    <property type="match status" value="1"/>
</dbReference>
<comment type="catalytic activity">
    <reaction evidence="7">
        <text>taurine + pyruvate = sulfoacetaldehyde + L-alanine</text>
        <dbReference type="Rhea" id="RHEA:10420"/>
        <dbReference type="ChEBI" id="CHEBI:15361"/>
        <dbReference type="ChEBI" id="CHEBI:57972"/>
        <dbReference type="ChEBI" id="CHEBI:58246"/>
        <dbReference type="ChEBI" id="CHEBI:507393"/>
        <dbReference type="EC" id="2.6.1.77"/>
    </reaction>
    <physiologicalReaction direction="left-to-right" evidence="7">
        <dbReference type="Rhea" id="RHEA:10421"/>
    </physiologicalReaction>
</comment>
<dbReference type="STRING" id="37625.SAMN05660420_00315"/>
<dbReference type="GO" id="GO:0030170">
    <property type="term" value="F:pyridoxal phosphate binding"/>
    <property type="evidence" value="ECO:0007669"/>
    <property type="project" value="InterPro"/>
</dbReference>
<keyword evidence="4" id="KW-0808">Transferase</keyword>
<dbReference type="InterPro" id="IPR015422">
    <property type="entry name" value="PyrdxlP-dep_Trfase_small"/>
</dbReference>
<dbReference type="AlphaFoldDB" id="A0A1H3VVM4"/>
<name>A0A1H3VVM4_9BACT</name>
<protein>
    <recommendedName>
        <fullName evidence="9">Taurine--pyruvate aminotransferase</fullName>
        <ecNumber evidence="8">2.6.1.77</ecNumber>
    </recommendedName>
    <alternativeName>
        <fullName evidence="10">Taurine:pyruvate aminotransferase</fullName>
    </alternativeName>
</protein>
<dbReference type="PROSITE" id="PS00600">
    <property type="entry name" value="AA_TRANSFER_CLASS_3"/>
    <property type="match status" value="1"/>
</dbReference>
<evidence type="ECO:0000313" key="12">
    <source>
        <dbReference type="EMBL" id="SDZ78905.1"/>
    </source>
</evidence>
<dbReference type="InterPro" id="IPR049704">
    <property type="entry name" value="Aminotrans_3_PPA_site"/>
</dbReference>
<dbReference type="EC" id="2.6.1.77" evidence="8"/>
<dbReference type="Gene3D" id="3.90.1150.10">
    <property type="entry name" value="Aspartate Aminotransferase, domain 1"/>
    <property type="match status" value="1"/>
</dbReference>
<dbReference type="CDD" id="cd00610">
    <property type="entry name" value="OAT_like"/>
    <property type="match status" value="1"/>
</dbReference>
<evidence type="ECO:0000256" key="11">
    <source>
        <dbReference type="RuleBase" id="RU003560"/>
    </source>
</evidence>
<evidence type="ECO:0000256" key="2">
    <source>
        <dbReference type="ARBA" id="ARBA00008954"/>
    </source>
</evidence>
<dbReference type="InterPro" id="IPR015421">
    <property type="entry name" value="PyrdxlP-dep_Trfase_major"/>
</dbReference>
<evidence type="ECO:0000256" key="9">
    <source>
        <dbReference type="ARBA" id="ARBA00074603"/>
    </source>
</evidence>